<protein>
    <submittedName>
        <fullName evidence="1">Receptor-like protein kinase</fullName>
    </submittedName>
</protein>
<accession>A0ACC1Y3B0</accession>
<evidence type="ECO:0000313" key="2">
    <source>
        <dbReference type="Proteomes" id="UP001164539"/>
    </source>
</evidence>
<sequence>MQLEFQTNKQQQMWHVRSFPDGIRNCYRFNLTKGSRYLIRATFMYGNYDAKDTVPGFDLYIGPNKWGSVSLRNNASFVSIWEVIYTIPSNFLHFCLVNTGSGTPFINALELRPLFKNTTYITKSGSLNLFTRLDFASLTNLTVRYKDDVYDRIWWPYNSVNWAQLSTSLEVDAQGSNDYEPPNIVMKTAATPKNASKTLDFYLDIDDTTLQFYVYLHFAEVQVLQAQRDQRVQCFFEREALLPLKTLNLQGNKLTGSVPVELLERSKNGSLSLSVGGNPGLCSSISCKSKKKKTVTVPVVAAVAGSIFLLAAALAIFFIFRRKRQVGKVEAESRNKMESFEVKNQQFSYADILKITNNFEVNSWERRIRNSLLWPLRWN</sequence>
<dbReference type="EMBL" id="CM051398">
    <property type="protein sequence ID" value="KAJ4717980.1"/>
    <property type="molecule type" value="Genomic_DNA"/>
</dbReference>
<reference evidence="1 2" key="1">
    <citation type="journal article" date="2023" name="Science">
        <title>Complex scaffold remodeling in plant triterpene biosynthesis.</title>
        <authorList>
            <person name="De La Pena R."/>
            <person name="Hodgson H."/>
            <person name="Liu J.C."/>
            <person name="Stephenson M.J."/>
            <person name="Martin A.C."/>
            <person name="Owen C."/>
            <person name="Harkess A."/>
            <person name="Leebens-Mack J."/>
            <person name="Jimenez L.E."/>
            <person name="Osbourn A."/>
            <person name="Sattely E.S."/>
        </authorList>
    </citation>
    <scope>NUCLEOTIDE SEQUENCE [LARGE SCALE GENOMIC DNA]</scope>
    <source>
        <strain evidence="2">cv. JPN11</strain>
        <tissue evidence="1">Leaf</tissue>
    </source>
</reference>
<evidence type="ECO:0000313" key="1">
    <source>
        <dbReference type="EMBL" id="KAJ4717980.1"/>
    </source>
</evidence>
<comment type="caution">
    <text evidence="1">The sequence shown here is derived from an EMBL/GenBank/DDBJ whole genome shotgun (WGS) entry which is preliminary data.</text>
</comment>
<organism evidence="1 2">
    <name type="scientific">Melia azedarach</name>
    <name type="common">Chinaberry tree</name>
    <dbReference type="NCBI Taxonomy" id="155640"/>
    <lineage>
        <taxon>Eukaryota</taxon>
        <taxon>Viridiplantae</taxon>
        <taxon>Streptophyta</taxon>
        <taxon>Embryophyta</taxon>
        <taxon>Tracheophyta</taxon>
        <taxon>Spermatophyta</taxon>
        <taxon>Magnoliopsida</taxon>
        <taxon>eudicotyledons</taxon>
        <taxon>Gunneridae</taxon>
        <taxon>Pentapetalae</taxon>
        <taxon>rosids</taxon>
        <taxon>malvids</taxon>
        <taxon>Sapindales</taxon>
        <taxon>Meliaceae</taxon>
        <taxon>Melia</taxon>
    </lineage>
</organism>
<gene>
    <name evidence="1" type="ORF">OWV82_009723</name>
</gene>
<name>A0ACC1Y3B0_MELAZ</name>
<keyword evidence="2" id="KW-1185">Reference proteome</keyword>
<proteinExistence type="predicted"/>
<dbReference type="Proteomes" id="UP001164539">
    <property type="component" value="Chromosome 5"/>
</dbReference>